<evidence type="ECO:0000256" key="2">
    <source>
        <dbReference type="ARBA" id="ARBA00004236"/>
    </source>
</evidence>
<feature type="compositionally biased region" description="Low complexity" evidence="12">
    <location>
        <begin position="554"/>
        <end position="565"/>
    </location>
</feature>
<accession>A0A2P6NBS5</accession>
<comment type="subcellular location">
    <subcellularLocation>
        <location evidence="2">Cell membrane</location>
    </subcellularLocation>
    <subcellularLocation>
        <location evidence="3">Cytoplasm</location>
    </subcellularLocation>
    <subcellularLocation>
        <location evidence="1">Nucleus</location>
    </subcellularLocation>
</comment>
<evidence type="ECO:0000256" key="3">
    <source>
        <dbReference type="ARBA" id="ARBA00004496"/>
    </source>
</evidence>
<dbReference type="InParanoid" id="A0A2P6NBS5"/>
<dbReference type="PROSITE" id="PS50004">
    <property type="entry name" value="C2"/>
    <property type="match status" value="2"/>
</dbReference>
<keyword evidence="11" id="KW-0539">Nucleus</keyword>
<dbReference type="PANTHER" id="PTHR10857:SF106">
    <property type="entry name" value="C2 DOMAIN-CONTAINING PROTEIN"/>
    <property type="match status" value="1"/>
</dbReference>
<evidence type="ECO:0000256" key="6">
    <source>
        <dbReference type="ARBA" id="ARBA00022490"/>
    </source>
</evidence>
<evidence type="ECO:0000256" key="7">
    <source>
        <dbReference type="ARBA" id="ARBA00022723"/>
    </source>
</evidence>
<comment type="similarity">
    <text evidence="4">Belongs to the copine family.</text>
</comment>
<dbReference type="InterPro" id="IPR036465">
    <property type="entry name" value="vWFA_dom_sf"/>
</dbReference>
<evidence type="ECO:0000256" key="4">
    <source>
        <dbReference type="ARBA" id="ARBA00009048"/>
    </source>
</evidence>
<reference evidence="15 16" key="1">
    <citation type="journal article" date="2018" name="Genome Biol. Evol.">
        <title>Multiple Roots of Fruiting Body Formation in Amoebozoa.</title>
        <authorList>
            <person name="Hillmann F."/>
            <person name="Forbes G."/>
            <person name="Novohradska S."/>
            <person name="Ferling I."/>
            <person name="Riege K."/>
            <person name="Groth M."/>
            <person name="Westermann M."/>
            <person name="Marz M."/>
            <person name="Spaller T."/>
            <person name="Winckler T."/>
            <person name="Schaap P."/>
            <person name="Glockner G."/>
        </authorList>
    </citation>
    <scope>NUCLEOTIDE SEQUENCE [LARGE SCALE GENOMIC DNA]</scope>
    <source>
        <strain evidence="15 16">Jena</strain>
    </source>
</reference>
<feature type="region of interest" description="Disordered" evidence="12">
    <location>
        <begin position="554"/>
        <end position="578"/>
    </location>
</feature>
<feature type="domain" description="VWFA" evidence="14">
    <location>
        <begin position="291"/>
        <end position="488"/>
    </location>
</feature>
<comment type="caution">
    <text evidence="15">The sequence shown here is derived from an EMBL/GenBank/DDBJ whole genome shotgun (WGS) entry which is preliminary data.</text>
</comment>
<dbReference type="SUPFAM" id="SSF49562">
    <property type="entry name" value="C2 domain (Calcium/lipid-binding domain, CaLB)"/>
    <property type="match status" value="2"/>
</dbReference>
<sequence length="578" mass="64945">MRRKRLLTQNNLRATPRVKLQLFFRCENLQNQDIIVNSSPILVLSRRDAATGPWLEHSRTEIIKNDLSPVFGKAIDIEWTFEEIQRVRVDIFNTSSDGLFSINDLIGGVEFRVSDIVTASNSTIRAILRGFLIVTSEEIREFGHTVKMRFEGAGLDRKDFLGKSDPYLLINRRQSDAQLYTAVYRTEVIKNTLDPTWREFEMEVQNICNGNMARELNVQVFDWNRATQHEIIGSFKTTLNEMLNGGEYTLVNEKIQEKKKNYSGSGKIRVNAEMVLNSSFLEYIRGGCEFDLIVAIDYSASKNFVSKGRQDVEQAIWAVGSILADYDSDNRFPVFGFGAKVEEGKPSCFALNDNQQDPYVTDLMGIIISHIESKGKYEPGPVLFTPVIEAAGALSSKHNTQGVQRYNILLIITEGKIDDLQSTIDAIVKYENTPLSIVIVGLGHGDFEEMNKLDGDDEPLESSNGTIATRDIVQFVALDKYKGNMEAIARATLEEIPGQLLSYMQKRGFRPNAPIIKPEALFRDRANSTMSLRHSMSLGPNLYRSNSVCSDASAPPSPLLSNISPMPSPRVDHSPKMY</sequence>
<dbReference type="Gene3D" id="2.60.40.150">
    <property type="entry name" value="C2 domain"/>
    <property type="match status" value="2"/>
</dbReference>
<evidence type="ECO:0000256" key="1">
    <source>
        <dbReference type="ARBA" id="ARBA00004123"/>
    </source>
</evidence>
<evidence type="ECO:0000256" key="8">
    <source>
        <dbReference type="ARBA" id="ARBA00022737"/>
    </source>
</evidence>
<gene>
    <name evidence="15" type="ORF">PROFUN_11022</name>
</gene>
<evidence type="ECO:0000256" key="11">
    <source>
        <dbReference type="ARBA" id="ARBA00023242"/>
    </source>
</evidence>
<dbReference type="Proteomes" id="UP000241769">
    <property type="component" value="Unassembled WGS sequence"/>
</dbReference>
<proteinExistence type="inferred from homology"/>
<dbReference type="InterPro" id="IPR000008">
    <property type="entry name" value="C2_dom"/>
</dbReference>
<evidence type="ECO:0000313" key="16">
    <source>
        <dbReference type="Proteomes" id="UP000241769"/>
    </source>
</evidence>
<dbReference type="Pfam" id="PF07002">
    <property type="entry name" value="Copine"/>
    <property type="match status" value="1"/>
</dbReference>
<dbReference type="OrthoDB" id="5855668at2759"/>
<dbReference type="EMBL" id="MDYQ01000126">
    <property type="protein sequence ID" value="PRP81401.1"/>
    <property type="molecule type" value="Genomic_DNA"/>
</dbReference>
<organism evidence="15 16">
    <name type="scientific">Planoprotostelium fungivorum</name>
    <dbReference type="NCBI Taxonomy" id="1890364"/>
    <lineage>
        <taxon>Eukaryota</taxon>
        <taxon>Amoebozoa</taxon>
        <taxon>Evosea</taxon>
        <taxon>Variosea</taxon>
        <taxon>Cavosteliida</taxon>
        <taxon>Cavosteliaceae</taxon>
        <taxon>Planoprotostelium</taxon>
    </lineage>
</organism>
<evidence type="ECO:0000259" key="13">
    <source>
        <dbReference type="PROSITE" id="PS50004"/>
    </source>
</evidence>
<dbReference type="SMART" id="SM00239">
    <property type="entry name" value="C2"/>
    <property type="match status" value="2"/>
</dbReference>
<keyword evidence="9" id="KW-0106">Calcium</keyword>
<dbReference type="InterPro" id="IPR002035">
    <property type="entry name" value="VWF_A"/>
</dbReference>
<dbReference type="GO" id="GO:0005829">
    <property type="term" value="C:cytosol"/>
    <property type="evidence" value="ECO:0007669"/>
    <property type="project" value="UniProtKB-ARBA"/>
</dbReference>
<dbReference type="CDD" id="cd04047">
    <property type="entry name" value="C2B_Copine"/>
    <property type="match status" value="1"/>
</dbReference>
<evidence type="ECO:0000256" key="5">
    <source>
        <dbReference type="ARBA" id="ARBA00022475"/>
    </source>
</evidence>
<keyword evidence="6" id="KW-0963">Cytoplasm</keyword>
<dbReference type="InterPro" id="IPR035892">
    <property type="entry name" value="C2_domain_sf"/>
</dbReference>
<evidence type="ECO:0000256" key="12">
    <source>
        <dbReference type="SAM" id="MobiDB-lite"/>
    </source>
</evidence>
<dbReference type="GO" id="GO:0005544">
    <property type="term" value="F:calcium-dependent phospholipid binding"/>
    <property type="evidence" value="ECO:0007669"/>
    <property type="project" value="InterPro"/>
</dbReference>
<dbReference type="GO" id="GO:0046872">
    <property type="term" value="F:metal ion binding"/>
    <property type="evidence" value="ECO:0007669"/>
    <property type="project" value="UniProtKB-KW"/>
</dbReference>
<evidence type="ECO:0000259" key="14">
    <source>
        <dbReference type="PROSITE" id="PS50234"/>
    </source>
</evidence>
<dbReference type="InterPro" id="IPR037768">
    <property type="entry name" value="C2B_Copine"/>
</dbReference>
<dbReference type="InterPro" id="IPR010734">
    <property type="entry name" value="Copine_C"/>
</dbReference>
<dbReference type="GO" id="GO:0005634">
    <property type="term" value="C:nucleus"/>
    <property type="evidence" value="ECO:0007669"/>
    <property type="project" value="UniProtKB-SubCell"/>
</dbReference>
<evidence type="ECO:0000256" key="10">
    <source>
        <dbReference type="ARBA" id="ARBA00023136"/>
    </source>
</evidence>
<dbReference type="PROSITE" id="PS50234">
    <property type="entry name" value="VWFA"/>
    <property type="match status" value="1"/>
</dbReference>
<dbReference type="PANTHER" id="PTHR10857">
    <property type="entry name" value="COPINE"/>
    <property type="match status" value="1"/>
</dbReference>
<feature type="domain" description="C2" evidence="13">
    <location>
        <begin position="128"/>
        <end position="252"/>
    </location>
</feature>
<keyword evidence="16" id="KW-1185">Reference proteome</keyword>
<keyword evidence="10" id="KW-0472">Membrane</keyword>
<dbReference type="AlphaFoldDB" id="A0A2P6NBS5"/>
<keyword evidence="5" id="KW-1003">Cell membrane</keyword>
<dbReference type="SUPFAM" id="SSF53300">
    <property type="entry name" value="vWA-like"/>
    <property type="match status" value="1"/>
</dbReference>
<evidence type="ECO:0000256" key="9">
    <source>
        <dbReference type="ARBA" id="ARBA00022837"/>
    </source>
</evidence>
<dbReference type="GO" id="GO:0071277">
    <property type="term" value="P:cellular response to calcium ion"/>
    <property type="evidence" value="ECO:0007669"/>
    <property type="project" value="TreeGrafter"/>
</dbReference>
<name>A0A2P6NBS5_9EUKA</name>
<feature type="domain" description="C2" evidence="13">
    <location>
        <begin position="1"/>
        <end position="126"/>
    </location>
</feature>
<dbReference type="GO" id="GO:0005886">
    <property type="term" value="C:plasma membrane"/>
    <property type="evidence" value="ECO:0007669"/>
    <property type="project" value="UniProtKB-SubCell"/>
</dbReference>
<dbReference type="InterPro" id="IPR045052">
    <property type="entry name" value="Copine"/>
</dbReference>
<keyword evidence="7" id="KW-0479">Metal-binding</keyword>
<evidence type="ECO:0000313" key="15">
    <source>
        <dbReference type="EMBL" id="PRP81401.1"/>
    </source>
</evidence>
<protein>
    <submittedName>
        <fullName evidence="15">Uncharacterized protein</fullName>
    </submittedName>
</protein>
<dbReference type="Pfam" id="PF00168">
    <property type="entry name" value="C2"/>
    <property type="match status" value="2"/>
</dbReference>
<dbReference type="FunFam" id="2.60.40.150:FF:000042">
    <property type="entry name" value="Copine 3"/>
    <property type="match status" value="1"/>
</dbReference>
<keyword evidence="8" id="KW-0677">Repeat</keyword>